<evidence type="ECO:0000256" key="7">
    <source>
        <dbReference type="SAM" id="SignalP"/>
    </source>
</evidence>
<evidence type="ECO:0000313" key="9">
    <source>
        <dbReference type="Proteomes" id="UP000554342"/>
    </source>
</evidence>
<keyword evidence="6" id="KW-0325">Glycoprotein</keyword>
<feature type="chain" id="PRO_5032420653" description="S1/P1 nuclease" evidence="7">
    <location>
        <begin position="24"/>
        <end position="284"/>
    </location>
</feature>
<dbReference type="Pfam" id="PF02265">
    <property type="entry name" value="S1-P1_nuclease"/>
    <property type="match status" value="1"/>
</dbReference>
<proteinExistence type="predicted"/>
<dbReference type="EMBL" id="JACIJI010000001">
    <property type="protein sequence ID" value="MBB5717467.1"/>
    <property type="molecule type" value="Genomic_DNA"/>
</dbReference>
<evidence type="ECO:0000256" key="1">
    <source>
        <dbReference type="ARBA" id="ARBA00022722"/>
    </source>
</evidence>
<comment type="caution">
    <text evidence="8">The sequence shown here is derived from an EMBL/GenBank/DDBJ whole genome shotgun (WGS) entry which is preliminary data.</text>
</comment>
<dbReference type="Gene3D" id="1.10.575.10">
    <property type="entry name" value="P1 Nuclease"/>
    <property type="match status" value="1"/>
</dbReference>
<keyword evidence="3" id="KW-0255">Endonuclease</keyword>
<dbReference type="CDD" id="cd11010">
    <property type="entry name" value="S1-P1_nuclease"/>
    <property type="match status" value="1"/>
</dbReference>
<dbReference type="GO" id="GO:0016788">
    <property type="term" value="F:hydrolase activity, acting on ester bonds"/>
    <property type="evidence" value="ECO:0007669"/>
    <property type="project" value="InterPro"/>
</dbReference>
<dbReference type="InterPro" id="IPR003154">
    <property type="entry name" value="S1/P1nuclease"/>
</dbReference>
<protein>
    <recommendedName>
        <fullName evidence="10">S1/P1 nuclease</fullName>
    </recommendedName>
</protein>
<keyword evidence="9" id="KW-1185">Reference proteome</keyword>
<evidence type="ECO:0000256" key="3">
    <source>
        <dbReference type="ARBA" id="ARBA00022759"/>
    </source>
</evidence>
<dbReference type="GO" id="GO:0004519">
    <property type="term" value="F:endonuclease activity"/>
    <property type="evidence" value="ECO:0007669"/>
    <property type="project" value="UniProtKB-KW"/>
</dbReference>
<dbReference type="GO" id="GO:0046872">
    <property type="term" value="F:metal ion binding"/>
    <property type="evidence" value="ECO:0007669"/>
    <property type="project" value="UniProtKB-KW"/>
</dbReference>
<keyword evidence="2" id="KW-0479">Metal-binding</keyword>
<sequence length="284" mass="31527">MIRRLLALATLFAALLAPATASAYWEYGHETIGRIAYLNVKPETRAAIDRLLSHSALLDTPTCPARTVAEASVWPDCIKKLGDRFSYAYSWHYQNVNICKPFNLKPACKDGNCVSAQIERDVRLLKDRKKVPLRERVQALAFLIHFVGDLHQPLHAADHGDLGGNKLKATYGIYSTPKLNLHMIWDGYLAERAITTPPSLVKRYPAAVRKKIAAGTVKDWSRQNWEVSRDIAYASAEGGDPCAKPEPKHVTLSNKTIAKLIPAARLQVERAGLRLAKLLDEALG</sequence>
<dbReference type="GO" id="GO:0003676">
    <property type="term" value="F:nucleic acid binding"/>
    <property type="evidence" value="ECO:0007669"/>
    <property type="project" value="InterPro"/>
</dbReference>
<evidence type="ECO:0000256" key="5">
    <source>
        <dbReference type="ARBA" id="ARBA00023157"/>
    </source>
</evidence>
<dbReference type="InterPro" id="IPR008947">
    <property type="entry name" value="PLipase_C/P1_nuclease_dom_sf"/>
</dbReference>
<name>A0A840YV80_9SPHN</name>
<keyword evidence="4" id="KW-0378">Hydrolase</keyword>
<dbReference type="PANTHER" id="PTHR33146:SF26">
    <property type="entry name" value="ENDONUCLEASE 4"/>
    <property type="match status" value="1"/>
</dbReference>
<evidence type="ECO:0000256" key="4">
    <source>
        <dbReference type="ARBA" id="ARBA00022801"/>
    </source>
</evidence>
<dbReference type="AlphaFoldDB" id="A0A840YV80"/>
<evidence type="ECO:0000256" key="2">
    <source>
        <dbReference type="ARBA" id="ARBA00022723"/>
    </source>
</evidence>
<evidence type="ECO:0000256" key="6">
    <source>
        <dbReference type="ARBA" id="ARBA00023180"/>
    </source>
</evidence>
<evidence type="ECO:0008006" key="10">
    <source>
        <dbReference type="Google" id="ProtNLM"/>
    </source>
</evidence>
<organism evidence="8 9">
    <name type="scientific">Stakelama sediminis</name>
    <dbReference type="NCBI Taxonomy" id="463200"/>
    <lineage>
        <taxon>Bacteria</taxon>
        <taxon>Pseudomonadati</taxon>
        <taxon>Pseudomonadota</taxon>
        <taxon>Alphaproteobacteria</taxon>
        <taxon>Sphingomonadales</taxon>
        <taxon>Sphingomonadaceae</taxon>
        <taxon>Stakelama</taxon>
    </lineage>
</organism>
<dbReference type="PANTHER" id="PTHR33146">
    <property type="entry name" value="ENDONUCLEASE 4"/>
    <property type="match status" value="1"/>
</dbReference>
<dbReference type="Proteomes" id="UP000554342">
    <property type="component" value="Unassembled WGS sequence"/>
</dbReference>
<dbReference type="RefSeq" id="WP_184001227.1">
    <property type="nucleotide sequence ID" value="NZ_BAABIF010000004.1"/>
</dbReference>
<reference evidence="8 9" key="1">
    <citation type="submission" date="2020-08" db="EMBL/GenBank/DDBJ databases">
        <title>Genomic Encyclopedia of Type Strains, Phase IV (KMG-IV): sequencing the most valuable type-strain genomes for metagenomic binning, comparative biology and taxonomic classification.</title>
        <authorList>
            <person name="Goeker M."/>
        </authorList>
    </citation>
    <scope>NUCLEOTIDE SEQUENCE [LARGE SCALE GENOMIC DNA]</scope>
    <source>
        <strain evidence="8 9">DSM 27203</strain>
    </source>
</reference>
<dbReference type="SUPFAM" id="SSF48537">
    <property type="entry name" value="Phospholipase C/P1 nuclease"/>
    <property type="match status" value="1"/>
</dbReference>
<keyword evidence="5" id="KW-1015">Disulfide bond</keyword>
<gene>
    <name evidence="8" type="ORF">FHR23_000374</name>
</gene>
<accession>A0A840YV80</accession>
<keyword evidence="7" id="KW-0732">Signal</keyword>
<dbReference type="GO" id="GO:0006308">
    <property type="term" value="P:DNA catabolic process"/>
    <property type="evidence" value="ECO:0007669"/>
    <property type="project" value="InterPro"/>
</dbReference>
<evidence type="ECO:0000313" key="8">
    <source>
        <dbReference type="EMBL" id="MBB5717467.1"/>
    </source>
</evidence>
<feature type="signal peptide" evidence="7">
    <location>
        <begin position="1"/>
        <end position="23"/>
    </location>
</feature>
<keyword evidence="1" id="KW-0540">Nuclease</keyword>